<evidence type="ECO:0000259" key="3">
    <source>
        <dbReference type="PROSITE" id="PS50093"/>
    </source>
</evidence>
<evidence type="ECO:0000256" key="1">
    <source>
        <dbReference type="SAM" id="MobiDB-lite"/>
    </source>
</evidence>
<gene>
    <name evidence="4" type="ORF">QLQ12_14505</name>
</gene>
<feature type="chain" id="PRO_5047098948" evidence="2">
    <location>
        <begin position="32"/>
        <end position="437"/>
    </location>
</feature>
<dbReference type="InterPro" id="IPR013783">
    <property type="entry name" value="Ig-like_fold"/>
</dbReference>
<proteinExistence type="predicted"/>
<name>A0ABT6WJA5_9ACTN</name>
<comment type="caution">
    <text evidence="4">The sequence shown here is derived from an EMBL/GenBank/DDBJ whole genome shotgun (WGS) entry which is preliminary data.</text>
</comment>
<dbReference type="EMBL" id="JASCTH010000008">
    <property type="protein sequence ID" value="MDI6099810.1"/>
    <property type="molecule type" value="Genomic_DNA"/>
</dbReference>
<feature type="compositionally biased region" description="Polar residues" evidence="1">
    <location>
        <begin position="33"/>
        <end position="50"/>
    </location>
</feature>
<dbReference type="Pfam" id="PF00801">
    <property type="entry name" value="PKD"/>
    <property type="match status" value="1"/>
</dbReference>
<dbReference type="Gene3D" id="2.60.40.10">
    <property type="entry name" value="Immunoglobulins"/>
    <property type="match status" value="1"/>
</dbReference>
<feature type="compositionally biased region" description="Low complexity" evidence="1">
    <location>
        <begin position="93"/>
        <end position="114"/>
    </location>
</feature>
<keyword evidence="2" id="KW-0732">Signal</keyword>
<dbReference type="SUPFAM" id="SSF49299">
    <property type="entry name" value="PKD domain"/>
    <property type="match status" value="1"/>
</dbReference>
<feature type="signal peptide" evidence="2">
    <location>
        <begin position="1"/>
        <end position="31"/>
    </location>
</feature>
<feature type="domain" description="PKD" evidence="3">
    <location>
        <begin position="154"/>
        <end position="210"/>
    </location>
</feature>
<evidence type="ECO:0000313" key="4">
    <source>
        <dbReference type="EMBL" id="MDI6099810.1"/>
    </source>
</evidence>
<dbReference type="CDD" id="cd00146">
    <property type="entry name" value="PKD"/>
    <property type="match status" value="1"/>
</dbReference>
<sequence length="437" mass="46270">MKTRLARPVLAAFVGGALLVGGALHGSPAYANPDSSSADAPTANLNSDPLSTEPEPLTAEPESVTTEQESSATQAVPPATEPVPPVTDPAPPVTNAEPPVTAAEPPAADTTKPTGSFRLNHTSVWAGQQITVDQSATEFSDPVDAPDTLKRVISWGDGTTTELNPATFSATKAYTRAGNFTVSVTVTDPAGNQSAIPSRTVAVTVPVGKLSLTKKSAYQGTAFAVKVAKVPAGATTMRIDWSDGWVSTHKAKTGSVVGRVLYQWRWDPATNTYVQVGTGRLSGVRAITVAWGNAKGHAVPQTAGRIKIVKDSWKPGLTIKKPSSANRAGSWKTITGTVSDKGSGLRHVGVTVTRVTSTGKMYCLKPNRKWKRVYNEAGIVKHCYAAGGIKVKIVKGKWSLKVPAGISKNQMIWAEAWAFDWANNYRGTYRTAKITRK</sequence>
<evidence type="ECO:0000313" key="5">
    <source>
        <dbReference type="Proteomes" id="UP001241758"/>
    </source>
</evidence>
<dbReference type="InterPro" id="IPR000601">
    <property type="entry name" value="PKD_dom"/>
</dbReference>
<feature type="region of interest" description="Disordered" evidence="1">
    <location>
        <begin position="29"/>
        <end position="116"/>
    </location>
</feature>
<dbReference type="RefSeq" id="WP_282760185.1">
    <property type="nucleotide sequence ID" value="NZ_JASCTH010000008.1"/>
</dbReference>
<keyword evidence="5" id="KW-1185">Reference proteome</keyword>
<dbReference type="InterPro" id="IPR035986">
    <property type="entry name" value="PKD_dom_sf"/>
</dbReference>
<reference evidence="4 5" key="1">
    <citation type="submission" date="2023-05" db="EMBL/GenBank/DDBJ databases">
        <title>Actinoplanes sp. NEAU-A12 genome sequencing.</title>
        <authorList>
            <person name="Wang Z.-S."/>
        </authorList>
    </citation>
    <scope>NUCLEOTIDE SEQUENCE [LARGE SCALE GENOMIC DNA]</scope>
    <source>
        <strain evidence="4 5">NEAU-A12</strain>
    </source>
</reference>
<organism evidence="4 5">
    <name type="scientific">Actinoplanes sandaracinus</name>
    <dbReference type="NCBI Taxonomy" id="3045177"/>
    <lineage>
        <taxon>Bacteria</taxon>
        <taxon>Bacillati</taxon>
        <taxon>Actinomycetota</taxon>
        <taxon>Actinomycetes</taxon>
        <taxon>Micromonosporales</taxon>
        <taxon>Micromonosporaceae</taxon>
        <taxon>Actinoplanes</taxon>
    </lineage>
</organism>
<dbReference type="Proteomes" id="UP001241758">
    <property type="component" value="Unassembled WGS sequence"/>
</dbReference>
<protein>
    <submittedName>
        <fullName evidence="4">PKD domain-containing protein</fullName>
    </submittedName>
</protein>
<dbReference type="PROSITE" id="PS50093">
    <property type="entry name" value="PKD"/>
    <property type="match status" value="1"/>
</dbReference>
<feature type="compositionally biased region" description="Pro residues" evidence="1">
    <location>
        <begin position="79"/>
        <end position="92"/>
    </location>
</feature>
<accession>A0ABT6WJA5</accession>
<evidence type="ECO:0000256" key="2">
    <source>
        <dbReference type="SAM" id="SignalP"/>
    </source>
</evidence>